<dbReference type="EMBL" id="WPIN01000006">
    <property type="protein sequence ID" value="MVM31909.1"/>
    <property type="molecule type" value="Genomic_DNA"/>
</dbReference>
<sequence length="856" mass="93631">MAFNLLRFIFSLFIINVIASYFSILKAQPIVINTGQYRIDRAQRLIVCNQIPKTFAAPISSIKLDRIYTFSAPVSSIRTDQIYPIIYNDTTYQLSFTQFPIIQINTNGATIVKEIVSKASIVIADTNGVSPASYIGINVRGGLSSTFPKKSYKIDFWADSLGLTTKDTTLFGMRTDSEWLLLAMYNEAIRINNVTSHALWRTMHQLYYLNQEPDALSGIRTRYVDVFIDGNYNGVYALAEPIDRKQLKLKKTKDNGQARGELYKSSDWTSATVFTGMPAKDGNDTTWAGFELKYPNQPGFWTNMYGLVDSTVNWSDAKFTNQIASKWQIDNLIDYFLFLNLTRATDNTGKNLYIARYKEGEPYIIIAWDLDGTWGSIWSGSHDNTTTDILSNGLYNRLLSLNPANFKQKMKTRWFNLRTSLFATTNLKNSFATNATILTTNGAYLREATKWSVSSVNSELAYINAWIDNRTTFLDNYFGGFPDVCTNPVAPTLSINSSTITVGQSATLTASGCPYTVTWNTGQVGANLLVTPWNTAQYWAICNQVGAGCQSPKSTTLTLTILPDDNFKTIQADLSLDQQSSRRIVPVNQTTRLTFSLTNHGPVTARTIQIQDRLPTGLVFAGNANPSVTYSSGIVNFSIDSLEAYRTALFSFDVSPTSSGIFRNTAQIVNSASYDPDSTPGSGTGDGEDDMATAEIRTPDSSTLITESANPNQRPLPVVASSQPVPDPEKADLSLQIELDKLAIKQGNNNTVKMSIKNMGGLNATGVAVQCVLPSGVQYVVGSGGTASGNTVSATGLTIASGSTITVVFQVQAISSGNWTYKGQITASDQSDPDSTPGNGTINGEDDEAWVGVRVD</sequence>
<feature type="domain" description="DUF11" evidence="3">
    <location>
        <begin position="732"/>
        <end position="836"/>
    </location>
</feature>
<feature type="compositionally biased region" description="Polar residues" evidence="1">
    <location>
        <begin position="826"/>
        <end position="842"/>
    </location>
</feature>
<dbReference type="InterPro" id="IPR013783">
    <property type="entry name" value="Ig-like_fold"/>
</dbReference>
<dbReference type="InterPro" id="IPR051172">
    <property type="entry name" value="Chlamydia_OmcB"/>
</dbReference>
<evidence type="ECO:0000313" key="5">
    <source>
        <dbReference type="Proteomes" id="UP000436006"/>
    </source>
</evidence>
<organism evidence="4 5">
    <name type="scientific">Spirosoma arboris</name>
    <dbReference type="NCBI Taxonomy" id="2682092"/>
    <lineage>
        <taxon>Bacteria</taxon>
        <taxon>Pseudomonadati</taxon>
        <taxon>Bacteroidota</taxon>
        <taxon>Cytophagia</taxon>
        <taxon>Cytophagales</taxon>
        <taxon>Cytophagaceae</taxon>
        <taxon>Spirosoma</taxon>
    </lineage>
</organism>
<feature type="domain" description="DUF11" evidence="3">
    <location>
        <begin position="573"/>
        <end position="679"/>
    </location>
</feature>
<accession>A0A7K1SDP6</accession>
<dbReference type="Proteomes" id="UP000436006">
    <property type="component" value="Unassembled WGS sequence"/>
</dbReference>
<evidence type="ECO:0000256" key="1">
    <source>
        <dbReference type="SAM" id="MobiDB-lite"/>
    </source>
</evidence>
<dbReference type="NCBIfam" id="TIGR01451">
    <property type="entry name" value="B_ant_repeat"/>
    <property type="match status" value="1"/>
</dbReference>
<dbReference type="Gene3D" id="2.60.40.10">
    <property type="entry name" value="Immunoglobulins"/>
    <property type="match status" value="1"/>
</dbReference>
<dbReference type="InterPro" id="IPR047589">
    <property type="entry name" value="DUF11_rpt"/>
</dbReference>
<evidence type="ECO:0000256" key="2">
    <source>
        <dbReference type="SAM" id="Phobius"/>
    </source>
</evidence>
<evidence type="ECO:0000313" key="4">
    <source>
        <dbReference type="EMBL" id="MVM31909.1"/>
    </source>
</evidence>
<keyword evidence="2" id="KW-1133">Transmembrane helix</keyword>
<feature type="region of interest" description="Disordered" evidence="1">
    <location>
        <begin position="826"/>
        <end position="856"/>
    </location>
</feature>
<feature type="transmembrane region" description="Helical" evidence="2">
    <location>
        <begin position="5"/>
        <end position="24"/>
    </location>
</feature>
<keyword evidence="2" id="KW-0812">Transmembrane</keyword>
<feature type="region of interest" description="Disordered" evidence="1">
    <location>
        <begin position="705"/>
        <end position="729"/>
    </location>
</feature>
<dbReference type="Pfam" id="PF08757">
    <property type="entry name" value="CotH"/>
    <property type="match status" value="1"/>
</dbReference>
<proteinExistence type="predicted"/>
<name>A0A7K1SDP6_9BACT</name>
<dbReference type="RefSeq" id="WP_157586544.1">
    <property type="nucleotide sequence ID" value="NZ_WPIN01000006.1"/>
</dbReference>
<dbReference type="PANTHER" id="PTHR34819">
    <property type="entry name" value="LARGE CYSTEINE-RICH PERIPLASMIC PROTEIN OMCB"/>
    <property type="match status" value="1"/>
</dbReference>
<feature type="region of interest" description="Disordered" evidence="1">
    <location>
        <begin position="671"/>
        <end position="692"/>
    </location>
</feature>
<protein>
    <submittedName>
        <fullName evidence="4">DUF11 domain-containing protein</fullName>
    </submittedName>
</protein>
<comment type="caution">
    <text evidence="4">The sequence shown here is derived from an EMBL/GenBank/DDBJ whole genome shotgun (WGS) entry which is preliminary data.</text>
</comment>
<dbReference type="InterPro" id="IPR014867">
    <property type="entry name" value="Spore_coat_CotH_CotH2/3/7"/>
</dbReference>
<dbReference type="Pfam" id="PF01345">
    <property type="entry name" value="DUF11"/>
    <property type="match status" value="2"/>
</dbReference>
<gene>
    <name evidence="4" type="ORF">GO755_17805</name>
</gene>
<evidence type="ECO:0000259" key="3">
    <source>
        <dbReference type="Pfam" id="PF01345"/>
    </source>
</evidence>
<keyword evidence="2" id="KW-0472">Membrane</keyword>
<dbReference type="InterPro" id="IPR001434">
    <property type="entry name" value="OmcB-like_DUF11"/>
</dbReference>
<dbReference type="PANTHER" id="PTHR34819:SF3">
    <property type="entry name" value="CELL SURFACE PROTEIN"/>
    <property type="match status" value="1"/>
</dbReference>
<reference evidence="4 5" key="1">
    <citation type="submission" date="2019-12" db="EMBL/GenBank/DDBJ databases">
        <title>Spirosoma sp. HMF4905 genome sequencing and assembly.</title>
        <authorList>
            <person name="Kang H."/>
            <person name="Cha I."/>
            <person name="Kim H."/>
            <person name="Joh K."/>
        </authorList>
    </citation>
    <scope>NUCLEOTIDE SEQUENCE [LARGE SCALE GENOMIC DNA]</scope>
    <source>
        <strain evidence="4 5">HMF4905</strain>
    </source>
</reference>
<dbReference type="AlphaFoldDB" id="A0A7K1SDP6"/>
<keyword evidence="5" id="KW-1185">Reference proteome</keyword>